<dbReference type="InterPro" id="IPR008030">
    <property type="entry name" value="NmrA-like"/>
</dbReference>
<evidence type="ECO:0000313" key="2">
    <source>
        <dbReference type="EMBL" id="MCY0146284.1"/>
    </source>
</evidence>
<dbReference type="EMBL" id="JAOVZR010000001">
    <property type="protein sequence ID" value="MCY0146284.1"/>
    <property type="molecule type" value="Genomic_DNA"/>
</dbReference>
<keyword evidence="3" id="KW-1185">Reference proteome</keyword>
<proteinExistence type="predicted"/>
<reference evidence="2" key="1">
    <citation type="submission" date="2022-10" db="EMBL/GenBank/DDBJ databases">
        <title>Hoeflea sp. G2-23, isolated from marine algae.</title>
        <authorList>
            <person name="Kristyanto S."/>
            <person name="Kim J.M."/>
            <person name="Jeon C.O."/>
        </authorList>
    </citation>
    <scope>NUCLEOTIDE SEQUENCE</scope>
    <source>
        <strain evidence="2">G2-23</strain>
    </source>
</reference>
<dbReference type="PANTHER" id="PTHR47129:SF1">
    <property type="entry name" value="NMRA-LIKE DOMAIN-CONTAINING PROTEIN"/>
    <property type="match status" value="1"/>
</dbReference>
<dbReference type="Gene3D" id="3.40.50.720">
    <property type="entry name" value="NAD(P)-binding Rossmann-like Domain"/>
    <property type="match status" value="1"/>
</dbReference>
<organism evidence="2 3">
    <name type="scientific">Hoeflea algicola</name>
    <dbReference type="NCBI Taxonomy" id="2983763"/>
    <lineage>
        <taxon>Bacteria</taxon>
        <taxon>Pseudomonadati</taxon>
        <taxon>Pseudomonadota</taxon>
        <taxon>Alphaproteobacteria</taxon>
        <taxon>Hyphomicrobiales</taxon>
        <taxon>Rhizobiaceae</taxon>
        <taxon>Hoeflea</taxon>
    </lineage>
</organism>
<comment type="caution">
    <text evidence="2">The sequence shown here is derived from an EMBL/GenBank/DDBJ whole genome shotgun (WGS) entry which is preliminary data.</text>
</comment>
<dbReference type="InterPro" id="IPR052718">
    <property type="entry name" value="NmrA-type_oxidoreductase"/>
</dbReference>
<dbReference type="Gene3D" id="3.90.25.10">
    <property type="entry name" value="UDP-galactose 4-epimerase, domain 1"/>
    <property type="match status" value="1"/>
</dbReference>
<accession>A0ABT3Z4G8</accession>
<name>A0ABT3Z4G8_9HYPH</name>
<dbReference type="CDD" id="cd05269">
    <property type="entry name" value="TMR_SDR_a"/>
    <property type="match status" value="1"/>
</dbReference>
<dbReference type="InterPro" id="IPR036291">
    <property type="entry name" value="NAD(P)-bd_dom_sf"/>
</dbReference>
<protein>
    <submittedName>
        <fullName evidence="2">SDR family oxidoreductase</fullName>
    </submittedName>
</protein>
<dbReference type="SUPFAM" id="SSF51735">
    <property type="entry name" value="NAD(P)-binding Rossmann-fold domains"/>
    <property type="match status" value="1"/>
</dbReference>
<feature type="domain" description="NmrA-like" evidence="1">
    <location>
        <begin position="2"/>
        <end position="253"/>
    </location>
</feature>
<dbReference type="RefSeq" id="WP_267651964.1">
    <property type="nucleotide sequence ID" value="NZ_JAOVZR010000001.1"/>
</dbReference>
<sequence length="295" mass="30792">MTGKLLITGASGHLGGLVIRHLLDSHKLPASTLIAGSRDPAKLDNLAKLGVEARRVDFDDAASLADSFAGVERLLIVSTDALDGAGTRLRQHQAAVKAAKQAGVSHIAYTSMPSAEDTLISFGPDHLNTEAAIKQTGLDYTIFRNGWYMENLLMGLPQALASGQWYSAASDGKLAHIAREDIARAIAGGLAAKKNGKATYTLTCDTARTTGEIANLVREITGKPLEVVSVSDGQLAKGLETAGVPSGFVPTLVSFDANTREGKIAMVTEDAAKLSGVKLTSLKAFLEANKAALGV</sequence>
<evidence type="ECO:0000259" key="1">
    <source>
        <dbReference type="Pfam" id="PF05368"/>
    </source>
</evidence>
<dbReference type="PANTHER" id="PTHR47129">
    <property type="entry name" value="QUINONE OXIDOREDUCTASE 2"/>
    <property type="match status" value="1"/>
</dbReference>
<dbReference type="Proteomes" id="UP001073227">
    <property type="component" value="Unassembled WGS sequence"/>
</dbReference>
<gene>
    <name evidence="2" type="ORF">OEG84_00760</name>
</gene>
<evidence type="ECO:0000313" key="3">
    <source>
        <dbReference type="Proteomes" id="UP001073227"/>
    </source>
</evidence>
<dbReference type="Pfam" id="PF05368">
    <property type="entry name" value="NmrA"/>
    <property type="match status" value="1"/>
</dbReference>